<dbReference type="InterPro" id="IPR013786">
    <property type="entry name" value="AcylCoA_DH/ox_N"/>
</dbReference>
<dbReference type="InterPro" id="IPR009100">
    <property type="entry name" value="AcylCoA_DH/oxidase_NM_dom_sf"/>
</dbReference>
<dbReference type="PANTHER" id="PTHR43884:SF12">
    <property type="entry name" value="ISOVALERYL-COA DEHYDROGENASE, MITOCHONDRIAL-RELATED"/>
    <property type="match status" value="1"/>
</dbReference>
<feature type="non-terminal residue" evidence="2">
    <location>
        <position position="119"/>
    </location>
</feature>
<feature type="domain" description="Acyl-CoA dehydrogenase/oxidase N-terminal" evidence="1">
    <location>
        <begin position="6"/>
        <end position="115"/>
    </location>
</feature>
<dbReference type="EMBL" id="UINC01124096">
    <property type="protein sequence ID" value="SVD01005.1"/>
    <property type="molecule type" value="Genomic_DNA"/>
</dbReference>
<reference evidence="2" key="1">
    <citation type="submission" date="2018-05" db="EMBL/GenBank/DDBJ databases">
        <authorList>
            <person name="Lanie J.A."/>
            <person name="Ng W.-L."/>
            <person name="Kazmierczak K.M."/>
            <person name="Andrzejewski T.M."/>
            <person name="Davidsen T.M."/>
            <person name="Wayne K.J."/>
            <person name="Tettelin H."/>
            <person name="Glass J.I."/>
            <person name="Rusch D."/>
            <person name="Podicherti R."/>
            <person name="Tsui H.-C.T."/>
            <person name="Winkler M.E."/>
        </authorList>
    </citation>
    <scope>NUCLEOTIDE SEQUENCE</scope>
</reference>
<proteinExistence type="predicted"/>
<dbReference type="PANTHER" id="PTHR43884">
    <property type="entry name" value="ACYL-COA DEHYDROGENASE"/>
    <property type="match status" value="1"/>
</dbReference>
<dbReference type="Gene3D" id="1.10.540.10">
    <property type="entry name" value="Acyl-CoA dehydrogenase/oxidase, N-terminal domain"/>
    <property type="match status" value="1"/>
</dbReference>
<sequence>MDPRLSETETAFRDLVRREASSIGVTADDIDQGVTTAASAIGRLATANILGICAPETHGGGGAGPVELALASEEVGAVSASVGVVAVGHMVSSFLLDILGTPTQRQKWLPAAVEGSTLL</sequence>
<gene>
    <name evidence="2" type="ORF">METZ01_LOCUS353859</name>
</gene>
<evidence type="ECO:0000313" key="2">
    <source>
        <dbReference type="EMBL" id="SVD01005.1"/>
    </source>
</evidence>
<dbReference type="Pfam" id="PF02771">
    <property type="entry name" value="Acyl-CoA_dh_N"/>
    <property type="match status" value="1"/>
</dbReference>
<dbReference type="SUPFAM" id="SSF56645">
    <property type="entry name" value="Acyl-CoA dehydrogenase NM domain-like"/>
    <property type="match status" value="1"/>
</dbReference>
<evidence type="ECO:0000259" key="1">
    <source>
        <dbReference type="Pfam" id="PF02771"/>
    </source>
</evidence>
<protein>
    <recommendedName>
        <fullName evidence="1">Acyl-CoA dehydrogenase/oxidase N-terminal domain-containing protein</fullName>
    </recommendedName>
</protein>
<dbReference type="InterPro" id="IPR037069">
    <property type="entry name" value="AcylCoA_DH/ox_N_sf"/>
</dbReference>
<organism evidence="2">
    <name type="scientific">marine metagenome</name>
    <dbReference type="NCBI Taxonomy" id="408172"/>
    <lineage>
        <taxon>unclassified sequences</taxon>
        <taxon>metagenomes</taxon>
        <taxon>ecological metagenomes</taxon>
    </lineage>
</organism>
<dbReference type="GO" id="GO:0003995">
    <property type="term" value="F:acyl-CoA dehydrogenase activity"/>
    <property type="evidence" value="ECO:0007669"/>
    <property type="project" value="TreeGrafter"/>
</dbReference>
<dbReference type="GO" id="GO:0050660">
    <property type="term" value="F:flavin adenine dinucleotide binding"/>
    <property type="evidence" value="ECO:0007669"/>
    <property type="project" value="InterPro"/>
</dbReference>
<accession>A0A382RV02</accession>
<name>A0A382RV02_9ZZZZ</name>
<dbReference type="AlphaFoldDB" id="A0A382RV02"/>